<proteinExistence type="predicted"/>
<protein>
    <submittedName>
        <fullName evidence="2">Uncharacterized protein</fullName>
    </submittedName>
</protein>
<sequence>MRRTVRGSMIGVLAVSAWIGCSVPASAEPPQFDGMTTLQVPGTIVGWPLTRGGAFYNPVVHHGHGQIYPTPDGYGYEFQWINLSTGASGNITDRHPDRDAVTTGPGQVVVTVTAHLPDLHDVFGTPSVGTFYVAP</sequence>
<dbReference type="PROSITE" id="PS51257">
    <property type="entry name" value="PROKAR_LIPOPROTEIN"/>
    <property type="match status" value="1"/>
</dbReference>
<evidence type="ECO:0000313" key="3">
    <source>
        <dbReference type="Proteomes" id="UP000028488"/>
    </source>
</evidence>
<dbReference type="Proteomes" id="UP000028488">
    <property type="component" value="Chromosome"/>
</dbReference>
<feature type="chain" id="PRO_5001711374" evidence="1">
    <location>
        <begin position="28"/>
        <end position="135"/>
    </location>
</feature>
<reference evidence="2 3" key="1">
    <citation type="submission" date="2014-07" db="EMBL/GenBank/DDBJ databases">
        <title>Genome Sequence of Rhodococcus opacus Strain R7, a Biodegrader of Mono- and Polycyclic Aromatic Hydrocarbons.</title>
        <authorList>
            <person name="Di Gennaro P."/>
            <person name="Zampolli J."/>
            <person name="Presti I."/>
            <person name="Cappelletti M."/>
            <person name="D'Ursi P."/>
            <person name="Orro A."/>
            <person name="Mezzelani A."/>
            <person name="Milanesi L."/>
        </authorList>
    </citation>
    <scope>NUCLEOTIDE SEQUENCE [LARGE SCALE GENOMIC DNA]</scope>
    <source>
        <strain evidence="2 3">R7</strain>
    </source>
</reference>
<keyword evidence="1" id="KW-0732">Signal</keyword>
<gene>
    <name evidence="2" type="ORF">EP51_22155</name>
</gene>
<dbReference type="AlphaFoldDB" id="A0A076EPQ7"/>
<dbReference type="eggNOG" id="ENOG50326T1">
    <property type="taxonomic scope" value="Bacteria"/>
</dbReference>
<organism evidence="2 3">
    <name type="scientific">Rhodococcus opacus</name>
    <name type="common">Nocardia opaca</name>
    <dbReference type="NCBI Taxonomy" id="37919"/>
    <lineage>
        <taxon>Bacteria</taxon>
        <taxon>Bacillati</taxon>
        <taxon>Actinomycetota</taxon>
        <taxon>Actinomycetes</taxon>
        <taxon>Mycobacteriales</taxon>
        <taxon>Nocardiaceae</taxon>
        <taxon>Rhodococcus</taxon>
    </lineage>
</organism>
<evidence type="ECO:0000313" key="2">
    <source>
        <dbReference type="EMBL" id="AII07208.1"/>
    </source>
</evidence>
<accession>A0A076EPQ7</accession>
<feature type="signal peptide" evidence="1">
    <location>
        <begin position="1"/>
        <end position="27"/>
    </location>
</feature>
<dbReference type="EMBL" id="CP008947">
    <property type="protein sequence ID" value="AII07208.1"/>
    <property type="molecule type" value="Genomic_DNA"/>
</dbReference>
<evidence type="ECO:0000256" key="1">
    <source>
        <dbReference type="SAM" id="SignalP"/>
    </source>
</evidence>
<name>A0A076EPQ7_RHOOP</name>